<organism evidence="1 2">
    <name type="scientific">Fodinicola feengrottensis</name>
    <dbReference type="NCBI Taxonomy" id="435914"/>
    <lineage>
        <taxon>Bacteria</taxon>
        <taxon>Bacillati</taxon>
        <taxon>Actinomycetota</taxon>
        <taxon>Actinomycetes</taxon>
        <taxon>Mycobacteriales</taxon>
        <taxon>Fodinicola</taxon>
    </lineage>
</organism>
<name>A0ABP4RZI7_9ACTN</name>
<evidence type="ECO:0000313" key="1">
    <source>
        <dbReference type="EMBL" id="GAA1664550.1"/>
    </source>
</evidence>
<keyword evidence="2" id="KW-1185">Reference proteome</keyword>
<comment type="caution">
    <text evidence="1">The sequence shown here is derived from an EMBL/GenBank/DDBJ whole genome shotgun (WGS) entry which is preliminary data.</text>
</comment>
<gene>
    <name evidence="1" type="ORF">GCM10009765_12630</name>
</gene>
<dbReference type="RefSeq" id="WP_163573137.1">
    <property type="nucleotide sequence ID" value="NZ_BAAANY010000005.1"/>
</dbReference>
<reference evidence="2" key="1">
    <citation type="journal article" date="2019" name="Int. J. Syst. Evol. Microbiol.">
        <title>The Global Catalogue of Microorganisms (GCM) 10K type strain sequencing project: providing services to taxonomists for standard genome sequencing and annotation.</title>
        <authorList>
            <consortium name="The Broad Institute Genomics Platform"/>
            <consortium name="The Broad Institute Genome Sequencing Center for Infectious Disease"/>
            <person name="Wu L."/>
            <person name="Ma J."/>
        </authorList>
    </citation>
    <scope>NUCLEOTIDE SEQUENCE [LARGE SCALE GENOMIC DNA]</scope>
    <source>
        <strain evidence="2">JCM 14718</strain>
    </source>
</reference>
<proteinExistence type="predicted"/>
<dbReference type="Proteomes" id="UP001500618">
    <property type="component" value="Unassembled WGS sequence"/>
</dbReference>
<accession>A0ABP4RZI7</accession>
<protein>
    <submittedName>
        <fullName evidence="1">Uncharacterized protein</fullName>
    </submittedName>
</protein>
<dbReference type="EMBL" id="BAAANY010000005">
    <property type="protein sequence ID" value="GAA1664550.1"/>
    <property type="molecule type" value="Genomic_DNA"/>
</dbReference>
<evidence type="ECO:0000313" key="2">
    <source>
        <dbReference type="Proteomes" id="UP001500618"/>
    </source>
</evidence>
<sequence length="60" mass="7214">MRLISVAAHKIWQAYRAQVRAQEAFLRSQRPWETEFLHWEDDELKGSILPPKRLRDLRLG</sequence>